<evidence type="ECO:0000256" key="4">
    <source>
        <dbReference type="ARBA" id="ARBA00022989"/>
    </source>
</evidence>
<proteinExistence type="predicted"/>
<evidence type="ECO:0000256" key="3">
    <source>
        <dbReference type="ARBA" id="ARBA00022692"/>
    </source>
</evidence>
<reference evidence="7 8" key="1">
    <citation type="submission" date="2024-09" db="EMBL/GenBank/DDBJ databases">
        <authorList>
            <person name="Sun Q."/>
            <person name="Mori K."/>
        </authorList>
    </citation>
    <scope>NUCLEOTIDE SEQUENCE [LARGE SCALE GENOMIC DNA]</scope>
    <source>
        <strain evidence="7 8">CCM 8545</strain>
    </source>
</reference>
<dbReference type="RefSeq" id="WP_385876292.1">
    <property type="nucleotide sequence ID" value="NZ_JBHLXE010000037.1"/>
</dbReference>
<dbReference type="EMBL" id="JBHLXE010000037">
    <property type="protein sequence ID" value="MFC0179195.1"/>
    <property type="molecule type" value="Genomic_DNA"/>
</dbReference>
<organism evidence="7 8">
    <name type="scientific">Thorsellia kenyensis</name>
    <dbReference type="NCBI Taxonomy" id="1549888"/>
    <lineage>
        <taxon>Bacteria</taxon>
        <taxon>Pseudomonadati</taxon>
        <taxon>Pseudomonadota</taxon>
        <taxon>Gammaproteobacteria</taxon>
        <taxon>Enterobacterales</taxon>
        <taxon>Thorselliaceae</taxon>
        <taxon>Thorsellia</taxon>
    </lineage>
</organism>
<gene>
    <name evidence="7" type="ORF">ACFFIT_03620</name>
</gene>
<evidence type="ECO:0000313" key="7">
    <source>
        <dbReference type="EMBL" id="MFC0179195.1"/>
    </source>
</evidence>
<keyword evidence="8" id="KW-1185">Reference proteome</keyword>
<dbReference type="Pfam" id="PF01810">
    <property type="entry name" value="LysE"/>
    <property type="match status" value="2"/>
</dbReference>
<evidence type="ECO:0000256" key="5">
    <source>
        <dbReference type="ARBA" id="ARBA00023136"/>
    </source>
</evidence>
<dbReference type="PANTHER" id="PTHR30086:SF19">
    <property type="entry name" value="THREONINE EFFLUX PROTEIN"/>
    <property type="match status" value="1"/>
</dbReference>
<feature type="transmembrane region" description="Helical" evidence="6">
    <location>
        <begin position="265"/>
        <end position="284"/>
    </location>
</feature>
<feature type="transmembrane region" description="Helical" evidence="6">
    <location>
        <begin position="45"/>
        <end position="67"/>
    </location>
</feature>
<feature type="transmembrane region" description="Helical" evidence="6">
    <location>
        <begin position="232"/>
        <end position="253"/>
    </location>
</feature>
<keyword evidence="5 6" id="KW-0472">Membrane</keyword>
<dbReference type="InterPro" id="IPR001123">
    <property type="entry name" value="LeuE-type"/>
</dbReference>
<comment type="caution">
    <text evidence="7">The sequence shown here is derived from an EMBL/GenBank/DDBJ whole genome shotgun (WGS) entry which is preliminary data.</text>
</comment>
<sequence>MSFLNADILLTIAVVHFLALMTPGPDFLYVSQTAMSRSKLDAMKSVLGIVLGVAFWASITLLGMYYVFEKVTWLAKVIQLLGGFYLLWLGYLLIKVPSSRFWGKRNKTTKKLNKSRKELRDALILKHTHLKSGKENFVNEESGNSNDALNKQIECNAEIMCHAVDLNSATEIETNQSNPTETASLAVKQKNPFIYGLLTNLSNPKVVIYFGSVFSPFLNGQQVVTALLKWELLFLITIETFLWFSIVAFLFGVPSMQKTYQRYSIWIDGLAGLFFAAFGSHLIVSLELNDFTKLFI</sequence>
<keyword evidence="2" id="KW-1003">Cell membrane</keyword>
<keyword evidence="3 6" id="KW-0812">Transmembrane</keyword>
<keyword evidence="4 6" id="KW-1133">Transmembrane helix</keyword>
<protein>
    <submittedName>
        <fullName evidence="7">LysE family transporter</fullName>
    </submittedName>
</protein>
<accession>A0ABV6C896</accession>
<feature type="transmembrane region" description="Helical" evidence="6">
    <location>
        <begin position="193"/>
        <end position="212"/>
    </location>
</feature>
<feature type="transmembrane region" description="Helical" evidence="6">
    <location>
        <begin position="6"/>
        <end position="24"/>
    </location>
</feature>
<evidence type="ECO:0000256" key="6">
    <source>
        <dbReference type="SAM" id="Phobius"/>
    </source>
</evidence>
<feature type="transmembrane region" description="Helical" evidence="6">
    <location>
        <begin position="73"/>
        <end position="94"/>
    </location>
</feature>
<evidence type="ECO:0000256" key="1">
    <source>
        <dbReference type="ARBA" id="ARBA00004651"/>
    </source>
</evidence>
<evidence type="ECO:0000256" key="2">
    <source>
        <dbReference type="ARBA" id="ARBA00022475"/>
    </source>
</evidence>
<evidence type="ECO:0000313" key="8">
    <source>
        <dbReference type="Proteomes" id="UP001589758"/>
    </source>
</evidence>
<dbReference type="Proteomes" id="UP001589758">
    <property type="component" value="Unassembled WGS sequence"/>
</dbReference>
<comment type="subcellular location">
    <subcellularLocation>
        <location evidence="1">Cell membrane</location>
        <topology evidence="1">Multi-pass membrane protein</topology>
    </subcellularLocation>
</comment>
<dbReference type="PANTHER" id="PTHR30086">
    <property type="entry name" value="ARGININE EXPORTER PROTEIN ARGO"/>
    <property type="match status" value="1"/>
</dbReference>
<name>A0ABV6C896_9GAMM</name>